<feature type="domain" description="Reverse transcriptase/retrotransposon-derived protein RNase H-like" evidence="2">
    <location>
        <begin position="127"/>
        <end position="177"/>
    </location>
</feature>
<protein>
    <recommendedName>
        <fullName evidence="2">Reverse transcriptase/retrotransposon-derived protein RNase H-like domain-containing protein</fullName>
    </recommendedName>
</protein>
<reference evidence="3" key="1">
    <citation type="journal article" date="2020" name="Nat. Genet.">
        <title>Genomic diversifications of five Gossypium allopolyploid species and their impact on cotton improvement.</title>
        <authorList>
            <person name="Chen Z.J."/>
            <person name="Sreedasyam A."/>
            <person name="Ando A."/>
            <person name="Song Q."/>
            <person name="De Santiago L.M."/>
            <person name="Hulse-Kemp A.M."/>
            <person name="Ding M."/>
            <person name="Ye W."/>
            <person name="Kirkbride R.C."/>
            <person name="Jenkins J."/>
            <person name="Plott C."/>
            <person name="Lovell J."/>
            <person name="Lin Y.M."/>
            <person name="Vaughn R."/>
            <person name="Liu B."/>
            <person name="Simpson S."/>
            <person name="Scheffler B.E."/>
            <person name="Wen L."/>
            <person name="Saski C.A."/>
            <person name="Grover C.E."/>
            <person name="Hu G."/>
            <person name="Conover J.L."/>
            <person name="Carlson J.W."/>
            <person name="Shu S."/>
            <person name="Boston L.B."/>
            <person name="Williams M."/>
            <person name="Peterson D.G."/>
            <person name="McGee K."/>
            <person name="Jones D.C."/>
            <person name="Wendel J.F."/>
            <person name="Stelly D.M."/>
            <person name="Grimwood J."/>
            <person name="Schmutz J."/>
        </authorList>
    </citation>
    <scope>NUCLEOTIDE SEQUENCE [LARGE SCALE GENOMIC DNA]</scope>
    <source>
        <strain evidence="3">cv. TM-1</strain>
    </source>
</reference>
<dbReference type="KEGG" id="ghi:107952455"/>
<name>A0A1U8NW57_GOSHI</name>
<dbReference type="AlphaFoldDB" id="A0A1U8NW57"/>
<dbReference type="InterPro" id="IPR050951">
    <property type="entry name" value="Retrovirus_Pol_polyprotein"/>
</dbReference>
<dbReference type="InterPro" id="IPR043128">
    <property type="entry name" value="Rev_trsase/Diguanyl_cyclase"/>
</dbReference>
<dbReference type="GO" id="GO:0003824">
    <property type="term" value="F:catalytic activity"/>
    <property type="evidence" value="ECO:0007669"/>
    <property type="project" value="UniProtKB-KW"/>
</dbReference>
<keyword evidence="3" id="KW-1185">Reference proteome</keyword>
<accession>A0A1U8NW57</accession>
<proteinExistence type="predicted"/>
<sequence>MIRVESNDLSGLPAVISSVLASKYVRKGYEAYLPYVLDSKVSERKLETVPMVCEYLEVFLEELPGLPPVREVEFDIELVPGTTPISIAPYHMSFLGLAGYYRRFVKGFSIIATQLTKLLMKDVKFEWSEKCQTSFDQLKTLLTEAPVLVQPESGKEFVVYSDASLNGVGCVLMQEAAYGINVEKYLDAFSEYLMANVGGINTLLLKT</sequence>
<dbReference type="PaxDb" id="3635-A0A1U8NW57"/>
<dbReference type="Gene3D" id="3.30.70.270">
    <property type="match status" value="1"/>
</dbReference>
<dbReference type="GeneID" id="107952455"/>
<evidence type="ECO:0000313" key="3">
    <source>
        <dbReference type="Proteomes" id="UP000818029"/>
    </source>
</evidence>
<dbReference type="InterPro" id="IPR041577">
    <property type="entry name" value="RT_RNaseH_2"/>
</dbReference>
<dbReference type="OrthoDB" id="415724at2759"/>
<keyword evidence="1" id="KW-0511">Multifunctional enzyme</keyword>
<dbReference type="PANTHER" id="PTHR37984:SF5">
    <property type="entry name" value="PROTEIN NYNRIN-LIKE"/>
    <property type="match status" value="1"/>
</dbReference>
<dbReference type="STRING" id="3635.A0A1U8NW57"/>
<dbReference type="Proteomes" id="UP000818029">
    <property type="component" value="Chromosome A02"/>
</dbReference>
<gene>
    <name evidence="4" type="primary">LOC107952455</name>
</gene>
<dbReference type="FunFam" id="3.30.70.270:FF:000020">
    <property type="entry name" value="Transposon Tf2-6 polyprotein-like Protein"/>
    <property type="match status" value="1"/>
</dbReference>
<dbReference type="SUPFAM" id="SSF56672">
    <property type="entry name" value="DNA/RNA polymerases"/>
    <property type="match status" value="1"/>
</dbReference>
<evidence type="ECO:0000313" key="4">
    <source>
        <dbReference type="RefSeq" id="XP_016743196.1"/>
    </source>
</evidence>
<dbReference type="PANTHER" id="PTHR37984">
    <property type="entry name" value="PROTEIN CBG26694"/>
    <property type="match status" value="1"/>
</dbReference>
<organism evidence="3 4">
    <name type="scientific">Gossypium hirsutum</name>
    <name type="common">Upland cotton</name>
    <name type="synonym">Gossypium mexicanum</name>
    <dbReference type="NCBI Taxonomy" id="3635"/>
    <lineage>
        <taxon>Eukaryota</taxon>
        <taxon>Viridiplantae</taxon>
        <taxon>Streptophyta</taxon>
        <taxon>Embryophyta</taxon>
        <taxon>Tracheophyta</taxon>
        <taxon>Spermatophyta</taxon>
        <taxon>Magnoliopsida</taxon>
        <taxon>eudicotyledons</taxon>
        <taxon>Gunneridae</taxon>
        <taxon>Pentapetalae</taxon>
        <taxon>rosids</taxon>
        <taxon>malvids</taxon>
        <taxon>Malvales</taxon>
        <taxon>Malvaceae</taxon>
        <taxon>Malvoideae</taxon>
        <taxon>Gossypium</taxon>
    </lineage>
</organism>
<evidence type="ECO:0000256" key="1">
    <source>
        <dbReference type="ARBA" id="ARBA00023268"/>
    </source>
</evidence>
<evidence type="ECO:0000259" key="2">
    <source>
        <dbReference type="Pfam" id="PF17919"/>
    </source>
</evidence>
<dbReference type="Pfam" id="PF17919">
    <property type="entry name" value="RT_RNaseH_2"/>
    <property type="match status" value="1"/>
</dbReference>
<reference evidence="4" key="2">
    <citation type="submission" date="2025-08" db="UniProtKB">
        <authorList>
            <consortium name="RefSeq"/>
        </authorList>
    </citation>
    <scope>IDENTIFICATION</scope>
</reference>
<dbReference type="InterPro" id="IPR043502">
    <property type="entry name" value="DNA/RNA_pol_sf"/>
</dbReference>
<dbReference type="RefSeq" id="XP_016743196.1">
    <property type="nucleotide sequence ID" value="XM_016887707.1"/>
</dbReference>